<evidence type="ECO:0000313" key="5">
    <source>
        <dbReference type="EMBL" id="WFG40656.1"/>
    </source>
</evidence>
<reference evidence="5" key="2">
    <citation type="journal article" date="2023" name="Nat. Commun.">
        <title>Cultivation of marine bacteria of the SAR202 clade.</title>
        <authorList>
            <person name="Lim Y."/>
            <person name="Seo J.H."/>
            <person name="Giovannoni S.J."/>
            <person name="Kang I."/>
            <person name="Cho J.C."/>
        </authorList>
    </citation>
    <scope>NUCLEOTIDE SEQUENCE</scope>
    <source>
        <strain evidence="5">JH1073</strain>
    </source>
</reference>
<keyword evidence="1" id="KW-0812">Transmembrane</keyword>
<evidence type="ECO:0000313" key="6">
    <source>
        <dbReference type="Proteomes" id="UP001219901"/>
    </source>
</evidence>
<accession>A0AAJ6CSW9</accession>
<evidence type="ECO:0000313" key="4">
    <source>
        <dbReference type="EMBL" id="MDG0866568.1"/>
    </source>
</evidence>
<feature type="transmembrane region" description="Helical" evidence="1">
    <location>
        <begin position="31"/>
        <end position="49"/>
    </location>
</feature>
<feature type="transmembrane region" description="Helical" evidence="1">
    <location>
        <begin position="61"/>
        <end position="83"/>
    </location>
</feature>
<dbReference type="EMBL" id="WMBE01000002">
    <property type="protein sequence ID" value="MDG0866568.1"/>
    <property type="molecule type" value="Genomic_DNA"/>
</dbReference>
<dbReference type="RefSeq" id="WP_342824096.1">
    <property type="nucleotide sequence ID" value="NZ_CP046146.1"/>
</dbReference>
<evidence type="ECO:0000259" key="2">
    <source>
        <dbReference type="Pfam" id="PF18181"/>
    </source>
</evidence>
<sequence>MSEKLESTQELVLPDLYESAEQASATAQLKFVRLSIASLALLVITAGVASVTLEDTEIQEIVAIVTAVLVGVATLVSIAIKFWHFQDSWYGGRAIAESTKTVAWKYTVRAAPFNGELSDANKLLSANLREILRSQRRLNVNLDAVSANTQLTSEMSTLRAAPLNKRIDAYKSGRVASQKEWYSAKASTHKTRSRQFFGALILSELTALVIAILYVAYSPGQINLVGVVAAIAIATTSWLQTRDHETLSSVYSFTSHELGIVELKLQTISSEDEFSEFVNEAESAISREHTMWVARRSSELGGTSS</sequence>
<dbReference type="InterPro" id="IPR041116">
    <property type="entry name" value="SLATT_3"/>
</dbReference>
<evidence type="ECO:0000259" key="3">
    <source>
        <dbReference type="Pfam" id="PF18184"/>
    </source>
</evidence>
<organism evidence="5 6">
    <name type="scientific">Candidatus Lucifugimonas marina</name>
    <dbReference type="NCBI Taxonomy" id="3038979"/>
    <lineage>
        <taxon>Bacteria</taxon>
        <taxon>Bacillati</taxon>
        <taxon>Chloroflexota</taxon>
        <taxon>Dehalococcoidia</taxon>
        <taxon>SAR202 cluster</taxon>
        <taxon>Candidatus Lucifugimonadales</taxon>
        <taxon>Candidatus Lucifugimonadaceae</taxon>
        <taxon>Candidatus Lucifugimonas</taxon>
    </lineage>
</organism>
<keyword evidence="1" id="KW-0472">Membrane</keyword>
<dbReference type="Proteomes" id="UP001219901">
    <property type="component" value="Chromosome"/>
</dbReference>
<dbReference type="NCBIfam" id="NF033634">
    <property type="entry name" value="SLATT_1"/>
    <property type="match status" value="1"/>
</dbReference>
<dbReference type="EMBL" id="CP046147">
    <property type="protein sequence ID" value="WFG40656.1"/>
    <property type="molecule type" value="Genomic_DNA"/>
</dbReference>
<keyword evidence="6" id="KW-1185">Reference proteome</keyword>
<reference evidence="6" key="3">
    <citation type="submission" date="2023-06" db="EMBL/GenBank/DDBJ databases">
        <title>Pangenomics reveal diversification of enzyme families and niche specialization in globally abundant SAR202 bacteria.</title>
        <authorList>
            <person name="Saw J.H.W."/>
        </authorList>
    </citation>
    <scope>NUCLEOTIDE SEQUENCE [LARGE SCALE GENOMIC DNA]</scope>
    <source>
        <strain evidence="6">JH1073</strain>
    </source>
</reference>
<dbReference type="NCBIfam" id="NF033610">
    <property type="entry name" value="SLATT_3"/>
    <property type="match status" value="1"/>
</dbReference>
<protein>
    <submittedName>
        <fullName evidence="5">DUF4231 domain-containing protein</fullName>
    </submittedName>
</protein>
<feature type="transmembrane region" description="Helical" evidence="1">
    <location>
        <begin position="222"/>
        <end position="239"/>
    </location>
</feature>
<proteinExistence type="predicted"/>
<dbReference type="Pfam" id="PF18184">
    <property type="entry name" value="SLATT_3"/>
    <property type="match status" value="1"/>
</dbReference>
<feature type="domain" description="SMODS and SLOG-associating 2TM effector" evidence="2">
    <location>
        <begin position="170"/>
        <end position="292"/>
    </location>
</feature>
<keyword evidence="1" id="KW-1133">Transmembrane helix</keyword>
<feature type="transmembrane region" description="Helical" evidence="1">
    <location>
        <begin position="196"/>
        <end position="216"/>
    </location>
</feature>
<name>A0AAJ6CSW9_9CHLR</name>
<dbReference type="Pfam" id="PF18181">
    <property type="entry name" value="SLATT_1"/>
    <property type="match status" value="1"/>
</dbReference>
<feature type="domain" description="SMODS and SLOG-associating 2TM effector" evidence="3">
    <location>
        <begin position="14"/>
        <end position="166"/>
    </location>
</feature>
<gene>
    <name evidence="4" type="ORF">GKO46_05700</name>
    <name evidence="5" type="ORF">GKO48_13945</name>
</gene>
<dbReference type="AlphaFoldDB" id="A0AAJ6CSW9"/>
<dbReference type="InterPro" id="IPR040884">
    <property type="entry name" value="SLATT_1"/>
</dbReference>
<evidence type="ECO:0000313" key="7">
    <source>
        <dbReference type="Proteomes" id="UP001321249"/>
    </source>
</evidence>
<reference evidence="6 7" key="1">
    <citation type="submission" date="2019-11" db="EMBL/GenBank/DDBJ databases">
        <authorList>
            <person name="Cho J.-C."/>
        </authorList>
    </citation>
    <scope>NUCLEOTIDE SEQUENCE [LARGE SCALE GENOMIC DNA]</scope>
    <source>
        <strain evidence="5 6">JH1073</strain>
        <strain evidence="4 7">JH702</strain>
    </source>
</reference>
<evidence type="ECO:0000256" key="1">
    <source>
        <dbReference type="SAM" id="Phobius"/>
    </source>
</evidence>
<dbReference type="Proteomes" id="UP001321249">
    <property type="component" value="Unassembled WGS sequence"/>
</dbReference>